<reference evidence="2 3" key="1">
    <citation type="submission" date="2018-04" db="EMBL/GenBank/DDBJ databases">
        <title>Genomic Encyclopedia of Type Strains, Phase III (KMG-III): the genomes of soil and plant-associated and newly described type strains.</title>
        <authorList>
            <person name="Whitman W."/>
        </authorList>
    </citation>
    <scope>NUCLEOTIDE SEQUENCE [LARGE SCALE GENOMIC DNA]</scope>
    <source>
        <strain evidence="2 3">KA25</strain>
    </source>
</reference>
<sequence length="260" mass="28099">MSAHDPRQRHSPYQPFHADPAGYLCFALSRRHPCDRAPLRGQAVAARHPSWCERSRSCRCPRPDPTAPSPPKGEASITSRIAASRSVPPATPRGPRRMPPAMRARAFRADGVDLDNGFRTPTGGREGSLGLHDLRRGQISDGLQQGIEQAGWRGMLHRASPAGAGQPILAVLGETKARQHDLLTFPIRSTGSNDPLARPASKPPLGQRATRLQLVDPRVEKLVGHGDLADLRLQAGDLVVALEPPGFQRVPRTEPVGTST</sequence>
<protein>
    <submittedName>
        <fullName evidence="2">Uncharacterized protein</fullName>
    </submittedName>
</protein>
<feature type="region of interest" description="Disordered" evidence="1">
    <location>
        <begin position="41"/>
        <end position="99"/>
    </location>
</feature>
<evidence type="ECO:0000256" key="1">
    <source>
        <dbReference type="SAM" id="MobiDB-lite"/>
    </source>
</evidence>
<dbReference type="EMBL" id="QAOT01000048">
    <property type="protein sequence ID" value="PTR06707.1"/>
    <property type="molecule type" value="Genomic_DNA"/>
</dbReference>
<organism evidence="2 3">
    <name type="scientific">Cereibacter azotoformans</name>
    <dbReference type="NCBI Taxonomy" id="43057"/>
    <lineage>
        <taxon>Bacteria</taxon>
        <taxon>Pseudomonadati</taxon>
        <taxon>Pseudomonadota</taxon>
        <taxon>Alphaproteobacteria</taxon>
        <taxon>Rhodobacterales</taxon>
        <taxon>Paracoccaceae</taxon>
        <taxon>Cereibacter</taxon>
    </lineage>
</organism>
<proteinExistence type="predicted"/>
<accession>A0A2T5JK30</accession>
<dbReference type="AlphaFoldDB" id="A0A2T5JK30"/>
<comment type="caution">
    <text evidence="2">The sequence shown here is derived from an EMBL/GenBank/DDBJ whole genome shotgun (WGS) entry which is preliminary data.</text>
</comment>
<gene>
    <name evidence="2" type="ORF">C8J28_1481</name>
</gene>
<name>A0A2T5JK30_9RHOB</name>
<evidence type="ECO:0000313" key="2">
    <source>
        <dbReference type="EMBL" id="PTR06707.1"/>
    </source>
</evidence>
<keyword evidence="3" id="KW-1185">Reference proteome</keyword>
<evidence type="ECO:0000313" key="3">
    <source>
        <dbReference type="Proteomes" id="UP000244060"/>
    </source>
</evidence>
<dbReference type="Proteomes" id="UP000244060">
    <property type="component" value="Unassembled WGS sequence"/>
</dbReference>
<feature type="compositionally biased region" description="Low complexity" evidence="1">
    <location>
        <begin position="75"/>
        <end position="88"/>
    </location>
</feature>